<dbReference type="AlphaFoldDB" id="A0AA36B708"/>
<name>A0AA36B708_OCTVU</name>
<organism evidence="1 2">
    <name type="scientific">Octopus vulgaris</name>
    <name type="common">Common octopus</name>
    <dbReference type="NCBI Taxonomy" id="6645"/>
    <lineage>
        <taxon>Eukaryota</taxon>
        <taxon>Metazoa</taxon>
        <taxon>Spiralia</taxon>
        <taxon>Lophotrochozoa</taxon>
        <taxon>Mollusca</taxon>
        <taxon>Cephalopoda</taxon>
        <taxon>Coleoidea</taxon>
        <taxon>Octopodiformes</taxon>
        <taxon>Octopoda</taxon>
        <taxon>Incirrata</taxon>
        <taxon>Octopodidae</taxon>
        <taxon>Octopus</taxon>
    </lineage>
</organism>
<reference evidence="1" key="1">
    <citation type="submission" date="2023-08" db="EMBL/GenBank/DDBJ databases">
        <authorList>
            <person name="Alioto T."/>
            <person name="Alioto T."/>
            <person name="Gomez Garrido J."/>
        </authorList>
    </citation>
    <scope>NUCLEOTIDE SEQUENCE</scope>
</reference>
<evidence type="ECO:0000313" key="1">
    <source>
        <dbReference type="EMBL" id="CAI9729076.1"/>
    </source>
</evidence>
<protein>
    <submittedName>
        <fullName evidence="1">Uncharacterized protein</fullName>
    </submittedName>
</protein>
<dbReference type="Proteomes" id="UP001162480">
    <property type="component" value="Chromosome 10"/>
</dbReference>
<sequence length="70" mass="7637">MLLSLSVLGDDDGDGDGDSIRVDITRYLFESLHLVKVSDALIASKVKLMQTRPITMTLIAESRTIASVML</sequence>
<proteinExistence type="predicted"/>
<dbReference type="EMBL" id="OX597823">
    <property type="protein sequence ID" value="CAI9729076.1"/>
    <property type="molecule type" value="Genomic_DNA"/>
</dbReference>
<keyword evidence="2" id="KW-1185">Reference proteome</keyword>
<gene>
    <name evidence="1" type="ORF">OCTVUL_1B026059</name>
</gene>
<evidence type="ECO:0000313" key="2">
    <source>
        <dbReference type="Proteomes" id="UP001162480"/>
    </source>
</evidence>
<accession>A0AA36B708</accession>